<gene>
    <name evidence="2" type="ORF">HUG15_13635</name>
</gene>
<keyword evidence="3" id="KW-1185">Reference proteome</keyword>
<feature type="transmembrane region" description="Helical" evidence="1">
    <location>
        <begin position="90"/>
        <end position="107"/>
    </location>
</feature>
<organism evidence="2 3">
    <name type="scientific">Salicibibacter cibarius</name>
    <dbReference type="NCBI Taxonomy" id="2743000"/>
    <lineage>
        <taxon>Bacteria</taxon>
        <taxon>Bacillati</taxon>
        <taxon>Bacillota</taxon>
        <taxon>Bacilli</taxon>
        <taxon>Bacillales</taxon>
        <taxon>Bacillaceae</taxon>
        <taxon>Salicibibacter</taxon>
    </lineage>
</organism>
<keyword evidence="1" id="KW-0812">Transmembrane</keyword>
<evidence type="ECO:0000256" key="1">
    <source>
        <dbReference type="SAM" id="Phobius"/>
    </source>
</evidence>
<keyword evidence="1" id="KW-0472">Membrane</keyword>
<protein>
    <submittedName>
        <fullName evidence="2">Non-ribosomal peptide synthetase module</fullName>
    </submittedName>
</protein>
<name>A0A7T6Z8I0_9BACI</name>
<sequence length="247" mass="29111">MMYEETKILEAFQLYTVLARDGYGGREERNTYQVDDNIRSLVDSFAAHVECAVLTAGERIYMIPKASLSPFHMKNDDIKRRYLKAGATNADLYLMYVCVIIFFGLFYDSYQTPEPTRDFVRPDLWTDAVQERIQGLRGHNEEMLKTYESDFAYNWRNVIEKWEDMNDVKEGVKQQSGNTISRLSFIDTVRRFLIDQELAEDIGNDETALTEKAKTIVQRFFREEEYNRGILSFLYQWEREDNDAIDQ</sequence>
<keyword evidence="1" id="KW-1133">Transmembrane helix</keyword>
<dbReference type="InterPro" id="IPR045707">
    <property type="entry name" value="DUF6063"/>
</dbReference>
<dbReference type="AlphaFoldDB" id="A0A7T6Z8I0"/>
<dbReference type="Proteomes" id="UP000595823">
    <property type="component" value="Chromosome"/>
</dbReference>
<dbReference type="KEGG" id="scia:HUG15_13635"/>
<evidence type="ECO:0000313" key="2">
    <source>
        <dbReference type="EMBL" id="QQK78326.1"/>
    </source>
</evidence>
<proteinExistence type="predicted"/>
<evidence type="ECO:0000313" key="3">
    <source>
        <dbReference type="Proteomes" id="UP000595823"/>
    </source>
</evidence>
<reference evidence="2 3" key="1">
    <citation type="submission" date="2020-06" db="EMBL/GenBank/DDBJ databases">
        <title>Genomic analysis of Salicibibacter sp. NKC5-3.</title>
        <authorList>
            <person name="Oh Y.J."/>
        </authorList>
    </citation>
    <scope>NUCLEOTIDE SEQUENCE [LARGE SCALE GENOMIC DNA]</scope>
    <source>
        <strain evidence="2 3">NKC5-3</strain>
    </source>
</reference>
<dbReference type="Pfam" id="PF19539">
    <property type="entry name" value="DUF6063"/>
    <property type="match status" value="1"/>
</dbReference>
<dbReference type="EMBL" id="CP054705">
    <property type="protein sequence ID" value="QQK78326.1"/>
    <property type="molecule type" value="Genomic_DNA"/>
</dbReference>
<accession>A0A7T6Z8I0</accession>